<organism evidence="1 2">
    <name type="scientific">Thiorhodococcus drewsii AZ1</name>
    <dbReference type="NCBI Taxonomy" id="765913"/>
    <lineage>
        <taxon>Bacteria</taxon>
        <taxon>Pseudomonadati</taxon>
        <taxon>Pseudomonadota</taxon>
        <taxon>Gammaproteobacteria</taxon>
        <taxon>Chromatiales</taxon>
        <taxon>Chromatiaceae</taxon>
        <taxon>Thiorhodococcus</taxon>
    </lineage>
</organism>
<evidence type="ECO:0000313" key="2">
    <source>
        <dbReference type="Proteomes" id="UP000004200"/>
    </source>
</evidence>
<dbReference type="EMBL" id="AFWT01000009">
    <property type="protein sequence ID" value="EGV31978.1"/>
    <property type="molecule type" value="Genomic_DNA"/>
</dbReference>
<comment type="caution">
    <text evidence="1">The sequence shown here is derived from an EMBL/GenBank/DDBJ whole genome shotgun (WGS) entry which is preliminary data.</text>
</comment>
<gene>
    <name evidence="1" type="ORF">ThidrDRAFT_1552</name>
</gene>
<name>G2DZT9_9GAMM</name>
<proteinExistence type="predicted"/>
<dbReference type="InterPro" id="IPR029058">
    <property type="entry name" value="AB_hydrolase_fold"/>
</dbReference>
<dbReference type="SUPFAM" id="SSF53474">
    <property type="entry name" value="alpha/beta-Hydrolases"/>
    <property type="match status" value="1"/>
</dbReference>
<dbReference type="Proteomes" id="UP000004200">
    <property type="component" value="Unassembled WGS sequence"/>
</dbReference>
<evidence type="ECO:0008006" key="3">
    <source>
        <dbReference type="Google" id="ProtNLM"/>
    </source>
</evidence>
<dbReference type="eggNOG" id="COG1073">
    <property type="taxonomic scope" value="Bacteria"/>
</dbReference>
<keyword evidence="2" id="KW-1185">Reference proteome</keyword>
<sequence length="232" mass="24209">MEKAVRFGSSPIAVETGAIASRTGCALDYSLYRPDAARTGDLVILGHGFLRSRDRMAGLAESLASTGLSVATLDFCNVRPWDGSHVQNGFDMMALADALGAKRVVYAGFSAGALAALVAGRNDPRALGVVTLDLVDADGIGRRMASGMERPLIGLFGDPSSCNAYNNGLAVYAVAAQARILRFSGADHCDFESPTDWLCRLVCGRLNANGAARSDAVLRAATDAIRSLIAPG</sequence>
<evidence type="ECO:0000313" key="1">
    <source>
        <dbReference type="EMBL" id="EGV31978.1"/>
    </source>
</evidence>
<dbReference type="PATRIC" id="fig|765913.3.peg.1574"/>
<dbReference type="Gene3D" id="3.40.50.1820">
    <property type="entry name" value="alpha/beta hydrolase"/>
    <property type="match status" value="1"/>
</dbReference>
<dbReference type="STRING" id="765913.ThidrDRAFT_1552"/>
<dbReference type="AlphaFoldDB" id="G2DZT9"/>
<protein>
    <recommendedName>
        <fullName evidence="3">AB hydrolase-1 domain-containing protein</fullName>
    </recommendedName>
</protein>
<reference evidence="1 2" key="1">
    <citation type="submission" date="2011-06" db="EMBL/GenBank/DDBJ databases">
        <title>The draft genome of Thiorhodococcus drewsii AZ1.</title>
        <authorList>
            <consortium name="US DOE Joint Genome Institute (JGI-PGF)"/>
            <person name="Lucas S."/>
            <person name="Han J."/>
            <person name="Lapidus A."/>
            <person name="Cheng J.-F."/>
            <person name="Goodwin L."/>
            <person name="Pitluck S."/>
            <person name="Peters L."/>
            <person name="Land M.L."/>
            <person name="Hauser L."/>
            <person name="Vogl K."/>
            <person name="Liu Z."/>
            <person name="Imhoff J."/>
            <person name="Thiel V."/>
            <person name="Frigaard N.-U."/>
            <person name="Bryant D.A."/>
            <person name="Woyke T.J."/>
        </authorList>
    </citation>
    <scope>NUCLEOTIDE SEQUENCE [LARGE SCALE GENOMIC DNA]</scope>
    <source>
        <strain evidence="1 2">AZ1</strain>
    </source>
</reference>
<accession>G2DZT9</accession>